<sequence length="440" mass="49650">MAGQKLTSNLMLGAFILYLVPFVCLAVHHPVIFVPGDGGSQIEARLNKTSSPHYMCAKKSDWFDLWLNIELMMPSAISCWADNMRLMYDKETHTSHSPPGVETRVVGWGNVSSVEYIDPSQNGYSVYFHKIADRLRKLGYKSDKNLYGAPYDFRKAPNELADFFTNMKTLVEKAYGENDNTPVILICHSMGAPNMLYFLNRQKQAWKDKYIRAMVTLAGVWAGTVRAMKVFAVGDNLGAWLISTDSIKIEERSNPSLAFLMPSEKLWSEDEILVESDNVNFTVKNISEFFNGYAYPDMSFMREDTKDLVKDLKAPGVEVYCLHGASVPTTERMVYRSFPASGPNLIYGDGDGTVNMRSLVACNKWSQEQRQPVHHLVLPHIDHLAILTDSHATEAIKKVIISITGERETSEVLEDVQNEEESARRPFIPYPGLMPRIDIV</sequence>
<evidence type="ECO:0008006" key="4">
    <source>
        <dbReference type="Google" id="ProtNLM"/>
    </source>
</evidence>
<dbReference type="InterPro" id="IPR003386">
    <property type="entry name" value="LACT/PDAT_acylTrfase"/>
</dbReference>
<dbReference type="GO" id="GO:0008374">
    <property type="term" value="F:O-acyltransferase activity"/>
    <property type="evidence" value="ECO:0007669"/>
    <property type="project" value="InterPro"/>
</dbReference>
<evidence type="ECO:0000313" key="3">
    <source>
        <dbReference type="Proteomes" id="UP000318571"/>
    </source>
</evidence>
<reference evidence="2 3" key="1">
    <citation type="journal article" date="2018" name="Nat. Ecol. Evol.">
        <title>Genomic signatures of mitonuclear coevolution across populations of Tigriopus californicus.</title>
        <authorList>
            <person name="Barreto F.S."/>
            <person name="Watson E.T."/>
            <person name="Lima T.G."/>
            <person name="Willett C.S."/>
            <person name="Edmands S."/>
            <person name="Li W."/>
            <person name="Burton R.S."/>
        </authorList>
    </citation>
    <scope>NUCLEOTIDE SEQUENCE [LARGE SCALE GENOMIC DNA]</scope>
    <source>
        <strain evidence="2 3">San Diego</strain>
    </source>
</reference>
<dbReference type="InterPro" id="IPR029058">
    <property type="entry name" value="AB_hydrolase_fold"/>
</dbReference>
<evidence type="ECO:0000313" key="2">
    <source>
        <dbReference type="EMBL" id="TRY61439.1"/>
    </source>
</evidence>
<dbReference type="SUPFAM" id="SSF53474">
    <property type="entry name" value="alpha/beta-Hydrolases"/>
    <property type="match status" value="1"/>
</dbReference>
<protein>
    <recommendedName>
        <fullName evidence="4">Group XV phospholipase A2</fullName>
    </recommendedName>
</protein>
<dbReference type="STRING" id="6832.A0A553N7S7"/>
<dbReference type="EMBL" id="VCGU01000459">
    <property type="protein sequence ID" value="TRY61439.1"/>
    <property type="molecule type" value="Genomic_DNA"/>
</dbReference>
<dbReference type="GO" id="GO:0006629">
    <property type="term" value="P:lipid metabolic process"/>
    <property type="evidence" value="ECO:0007669"/>
    <property type="project" value="InterPro"/>
</dbReference>
<keyword evidence="3" id="KW-1185">Reference proteome</keyword>
<dbReference type="Proteomes" id="UP000318571">
    <property type="component" value="Chromosome 8"/>
</dbReference>
<evidence type="ECO:0000256" key="1">
    <source>
        <dbReference type="SAM" id="SignalP"/>
    </source>
</evidence>
<gene>
    <name evidence="2" type="ORF">TCAL_06242</name>
</gene>
<organism evidence="2 3">
    <name type="scientific">Tigriopus californicus</name>
    <name type="common">Marine copepod</name>
    <dbReference type="NCBI Taxonomy" id="6832"/>
    <lineage>
        <taxon>Eukaryota</taxon>
        <taxon>Metazoa</taxon>
        <taxon>Ecdysozoa</taxon>
        <taxon>Arthropoda</taxon>
        <taxon>Crustacea</taxon>
        <taxon>Multicrustacea</taxon>
        <taxon>Hexanauplia</taxon>
        <taxon>Copepoda</taxon>
        <taxon>Harpacticoida</taxon>
        <taxon>Harpacticidae</taxon>
        <taxon>Tigriopus</taxon>
    </lineage>
</organism>
<accession>A0A553N7S7</accession>
<name>A0A553N7S7_TIGCA</name>
<dbReference type="OMA" id="LHCLYGD"/>
<keyword evidence="1" id="KW-0732">Signal</keyword>
<dbReference type="PANTHER" id="PTHR11440">
    <property type="entry name" value="LECITHIN-CHOLESTEROL ACYLTRANSFERASE-RELATED"/>
    <property type="match status" value="1"/>
</dbReference>
<dbReference type="Pfam" id="PF02450">
    <property type="entry name" value="LCAT"/>
    <property type="match status" value="1"/>
</dbReference>
<dbReference type="AlphaFoldDB" id="A0A553N7S7"/>
<comment type="caution">
    <text evidence="2">The sequence shown here is derived from an EMBL/GenBank/DDBJ whole genome shotgun (WGS) entry which is preliminary data.</text>
</comment>
<feature type="chain" id="PRO_5021835587" description="Group XV phospholipase A2" evidence="1">
    <location>
        <begin position="27"/>
        <end position="440"/>
    </location>
</feature>
<dbReference type="OrthoDB" id="190846at2759"/>
<proteinExistence type="predicted"/>
<feature type="signal peptide" evidence="1">
    <location>
        <begin position="1"/>
        <end position="26"/>
    </location>
</feature>
<dbReference type="Gene3D" id="3.40.50.1820">
    <property type="entry name" value="alpha/beta hydrolase"/>
    <property type="match status" value="2"/>
</dbReference>